<keyword evidence="5" id="KW-0344">Guanine-nucleotide releasing factor</keyword>
<feature type="compositionally biased region" description="Polar residues" evidence="7">
    <location>
        <begin position="478"/>
        <end position="501"/>
    </location>
</feature>
<dbReference type="InterPro" id="IPR001936">
    <property type="entry name" value="RasGAP_dom"/>
</dbReference>
<feature type="domain" description="Ras-GAP" evidence="8">
    <location>
        <begin position="145"/>
        <end position="365"/>
    </location>
</feature>
<dbReference type="InterPro" id="IPR037191">
    <property type="entry name" value="VPS9_dom_sf"/>
</dbReference>
<dbReference type="Pfam" id="PF00616">
    <property type="entry name" value="RasGAP"/>
    <property type="match status" value="1"/>
</dbReference>
<dbReference type="PROSITE" id="PS50018">
    <property type="entry name" value="RAS_GTPASE_ACTIV_2"/>
    <property type="match status" value="1"/>
</dbReference>
<dbReference type="EnsemblMetazoa" id="BGLB007592-RB">
    <property type="protein sequence ID" value="BGLB007592-PB"/>
    <property type="gene ID" value="BGLB007592"/>
</dbReference>
<dbReference type="InterPro" id="IPR045046">
    <property type="entry name" value="Vps9-like"/>
</dbReference>
<dbReference type="Pfam" id="PF02204">
    <property type="entry name" value="VPS9"/>
    <property type="match status" value="1"/>
</dbReference>
<dbReference type="OrthoDB" id="10264848at2759"/>
<dbReference type="SUPFAM" id="SSF109993">
    <property type="entry name" value="VPS9 domain"/>
    <property type="match status" value="1"/>
</dbReference>
<dbReference type="SMART" id="SM00167">
    <property type="entry name" value="VPS9"/>
    <property type="match status" value="1"/>
</dbReference>
<feature type="compositionally biased region" description="Basic and acidic residues" evidence="7">
    <location>
        <begin position="1077"/>
        <end position="1088"/>
    </location>
</feature>
<evidence type="ECO:0000256" key="5">
    <source>
        <dbReference type="ARBA" id="ARBA00022658"/>
    </source>
</evidence>
<evidence type="ECO:0000313" key="11">
    <source>
        <dbReference type="Proteomes" id="UP000076420"/>
    </source>
</evidence>
<proteinExistence type="inferred from homology"/>
<feature type="compositionally biased region" description="Low complexity" evidence="7">
    <location>
        <begin position="1066"/>
        <end position="1075"/>
    </location>
</feature>
<gene>
    <name evidence="10" type="primary">106066980</name>
</gene>
<sequence length="1568" mass="175710">MSLSELMELSQHLQQEHLFVSTEREQLQRLYHSVTLLSEKLFHNAWIARQQKINLQQYFDQGTNASESGEIYGTNNQLEATNFVDSYKIFSYHDTKYGELFKFLYENPSMLASLICEADRQSGQNIARIISLMMTSIYGNCILQEDETVVLQLLKTLLVNQIANSDNPRRLIRRQNTPFSLIYKYLTENLFSARLFLTAALYDPIMRLLMEDEWFFDIDPDKAFVRFPPSEKLRRFGEVGTEEHMQKQAQYRTYIVDKLVFLSLRFINSIKSNIHCFPPCLGWLVSQVYRILTERGQVSMQEVRASCADLVFALFICPAICDPEPHGITSDVPISHIARHNLMQVSQKKKRSTTTAPQLEDLLADNIDESKLKSLGDVLVISMYPPGECPGMLPERKVLSSMVDKASKQSVSQVPPVNTSQPTANPEIQEKRTRFSLSHDQESIGNTSDYQEVISEAASSHSVEDENEQEADNLSDMMSANVSGRGSPSISGRDTPLSQAGSVEENPAAPPLPVPVPETVRKENRVDVTERFGKFEIKAELAMERDECKSTVSDTWSTDVLASDSEPPEQNQVDRLEEVAEEISRPLLLGSEPISEISETASDAWSTDVLASDTDEKHSELLKDLEQDLIVGEQNEGESLLLQDEGEENIEIEQLGAVGGSGQHVSDANDPFSYAFSDAASKATVEEVERNGKKISTIVHHFQSGSSLQLPVPTIHRAPSQTLKNTESRVNTVLSASETSSFSQPIALLPSSGAKNKILEKKAVSESKSAADDQFNEYDPLVAGPITPSGRRKSKDRWPWNKGSKSSIDQLTSTIQATSTELHGTSIAASNRSGRKSSHDSGIDIWVNTNGQMSGSSSRSSAALMNARSSLDSSLKQHHPTPLPGRASLDSNLQRLHSVGGFTSSPDSGLQSAHLSPNSSLDINTPLEMDNPLFQLNNSSSANMHSSDGAITCLHYYGQDESKNPNPSTPLIEVTDMFKTISDCEDQGDFSNIEEQQISNLNERRLSTAMIEPFDPFSLTSNEGTESTAVSLTQGPTAGIVKTTFNIGEEKTKLEQEFHLYERTDSTGSIVSSSSLKVEEKDDGEKQKRTTSGTGLFRTMKDKFNKVKRKNTKSDKDPDGAEVESTLKQGSQNNTNISQQDTDDILAKYRTPKKSFPKSVNVTNNNNSSSINNNNSSKMDSTDGRIPSSSSEGQAALDDSIPQILDLDHPETCPGFVDAKRKLRLVLSTGDIFYTVGQVQSSSPREGLSLRENELLNLLNTLLAEAINLQNKDLVAQLYEVIRCIKMFDSEGCRKLLESMKEDYCQRGEYIAYLVRCRQGLLVTRHQLQRLLNRINREKEICSKHLTNICARNFLEKREKRMWKFIAEFQKLSLSDEKVLTPVIKYKLIQYGFFMKIRNIVILFLFCYPGLISGLIDLSKENGSLNLIIFLRLLQEHLRKLSKIISPSHKDLRIPRMYHLECPWPAAQKEIYMINAYRTPKDKIQCVLRCSQTIMNLLSMANEKSVPAADDFMPVLIFVLIKANPFGLLSTIQYVNSFYENRLQGEEQYWWLQLTSAVEFIKTMEYST</sequence>
<dbReference type="InterPro" id="IPR003123">
    <property type="entry name" value="VPS9"/>
</dbReference>
<dbReference type="PROSITE" id="PS51205">
    <property type="entry name" value="VPS9"/>
    <property type="match status" value="1"/>
</dbReference>
<comment type="similarity">
    <text evidence="2">Belongs to the GAPVD1 family.</text>
</comment>
<feature type="region of interest" description="Disordered" evidence="7">
    <location>
        <begin position="765"/>
        <end position="807"/>
    </location>
</feature>
<feature type="domain" description="VPS9" evidence="9">
    <location>
        <begin position="1428"/>
        <end position="1568"/>
    </location>
</feature>
<dbReference type="GO" id="GO:0005829">
    <property type="term" value="C:cytosol"/>
    <property type="evidence" value="ECO:0007669"/>
    <property type="project" value="TreeGrafter"/>
</dbReference>
<evidence type="ECO:0000256" key="1">
    <source>
        <dbReference type="ARBA" id="ARBA00004170"/>
    </source>
</evidence>
<feature type="region of interest" description="Disordered" evidence="7">
    <location>
        <begin position="822"/>
        <end position="919"/>
    </location>
</feature>
<feature type="compositionally biased region" description="Low complexity" evidence="7">
    <location>
        <begin position="850"/>
        <end position="871"/>
    </location>
</feature>
<evidence type="ECO:0000256" key="3">
    <source>
        <dbReference type="ARBA" id="ARBA00022468"/>
    </source>
</evidence>
<dbReference type="PANTHER" id="PTHR23101:SF25">
    <property type="entry name" value="GTPASE-ACTIVATING PROTEIN AND VPS9 DOMAIN-CONTAINING PROTEIN 1"/>
    <property type="match status" value="1"/>
</dbReference>
<feature type="compositionally biased region" description="Low complexity" evidence="7">
    <location>
        <begin position="1159"/>
        <end position="1177"/>
    </location>
</feature>
<feature type="compositionally biased region" description="Polar residues" evidence="7">
    <location>
        <begin position="889"/>
        <end position="919"/>
    </location>
</feature>
<keyword evidence="3" id="KW-0343">GTPase activation</keyword>
<evidence type="ECO:0000259" key="9">
    <source>
        <dbReference type="PROSITE" id="PS51205"/>
    </source>
</evidence>
<dbReference type="GO" id="GO:0016020">
    <property type="term" value="C:membrane"/>
    <property type="evidence" value="ECO:0007669"/>
    <property type="project" value="UniProtKB-SubCell"/>
</dbReference>
<dbReference type="KEGG" id="bgt:106066980"/>
<evidence type="ECO:0008006" key="12">
    <source>
        <dbReference type="Google" id="ProtNLM"/>
    </source>
</evidence>
<comment type="subcellular location">
    <subcellularLocation>
        <location evidence="1">Membrane</location>
        <topology evidence="1">Peripheral membrane protein</topology>
    </subcellularLocation>
</comment>
<dbReference type="GO" id="GO:0031267">
    <property type="term" value="F:small GTPase binding"/>
    <property type="evidence" value="ECO:0007669"/>
    <property type="project" value="TreeGrafter"/>
</dbReference>
<feature type="region of interest" description="Disordered" evidence="7">
    <location>
        <begin position="400"/>
        <end position="429"/>
    </location>
</feature>
<dbReference type="FunFam" id="1.20.1050.80:FF:000001">
    <property type="entry name" value="GTPase-activating protein and VPS9 domain-containing protein 1 isoform X1"/>
    <property type="match status" value="1"/>
</dbReference>
<dbReference type="GO" id="GO:0005085">
    <property type="term" value="F:guanyl-nucleotide exchange factor activity"/>
    <property type="evidence" value="ECO:0007669"/>
    <property type="project" value="UniProtKB-KW"/>
</dbReference>
<reference evidence="10" key="1">
    <citation type="submission" date="2020-05" db="UniProtKB">
        <authorList>
            <consortium name="EnsemblMetazoa"/>
        </authorList>
    </citation>
    <scope>IDENTIFICATION</scope>
    <source>
        <strain evidence="10">BB02</strain>
    </source>
</reference>
<dbReference type="InterPro" id="IPR008936">
    <property type="entry name" value="Rho_GTPase_activation_prot"/>
</dbReference>
<dbReference type="GO" id="GO:0030139">
    <property type="term" value="C:endocytic vesicle"/>
    <property type="evidence" value="ECO:0007669"/>
    <property type="project" value="TreeGrafter"/>
</dbReference>
<feature type="region of interest" description="Disordered" evidence="7">
    <location>
        <begin position="478"/>
        <end position="517"/>
    </location>
</feature>
<feature type="compositionally biased region" description="Polar residues" evidence="7">
    <location>
        <begin position="408"/>
        <end position="426"/>
    </location>
</feature>
<evidence type="ECO:0000313" key="10">
    <source>
        <dbReference type="EnsemblMetazoa" id="BGLB007592-PB"/>
    </source>
</evidence>
<evidence type="ECO:0000259" key="8">
    <source>
        <dbReference type="PROSITE" id="PS50018"/>
    </source>
</evidence>
<dbReference type="Gene3D" id="1.20.1050.80">
    <property type="entry name" value="VPS9 domain"/>
    <property type="match status" value="1"/>
</dbReference>
<feature type="compositionally biased region" description="Polar residues" evidence="7">
    <location>
        <begin position="1126"/>
        <end position="1140"/>
    </location>
</feature>
<keyword evidence="6" id="KW-0472">Membrane</keyword>
<dbReference type="SUPFAM" id="SSF48350">
    <property type="entry name" value="GTPase activation domain, GAP"/>
    <property type="match status" value="1"/>
</dbReference>
<protein>
    <recommendedName>
        <fullName evidence="12">VPS9 domain-containing protein</fullName>
    </recommendedName>
</protein>
<organism evidence="10 11">
    <name type="scientific">Biomphalaria glabrata</name>
    <name type="common">Bloodfluke planorb</name>
    <name type="synonym">Freshwater snail</name>
    <dbReference type="NCBI Taxonomy" id="6526"/>
    <lineage>
        <taxon>Eukaryota</taxon>
        <taxon>Metazoa</taxon>
        <taxon>Spiralia</taxon>
        <taxon>Lophotrochozoa</taxon>
        <taxon>Mollusca</taxon>
        <taxon>Gastropoda</taxon>
        <taxon>Heterobranchia</taxon>
        <taxon>Euthyneura</taxon>
        <taxon>Panpulmonata</taxon>
        <taxon>Hygrophila</taxon>
        <taxon>Lymnaeoidea</taxon>
        <taxon>Planorbidae</taxon>
        <taxon>Biomphalaria</taxon>
    </lineage>
</organism>
<evidence type="ECO:0000256" key="7">
    <source>
        <dbReference type="SAM" id="MobiDB-lite"/>
    </source>
</evidence>
<dbReference type="VEuPathDB" id="VectorBase:BGLB007592"/>
<accession>A0A2C9JT14</accession>
<name>A0A2C9JT14_BIOGL</name>
<dbReference type="GO" id="GO:0005096">
    <property type="term" value="F:GTPase activator activity"/>
    <property type="evidence" value="ECO:0007669"/>
    <property type="project" value="UniProtKB-KW"/>
</dbReference>
<evidence type="ECO:0000256" key="6">
    <source>
        <dbReference type="ARBA" id="ARBA00023136"/>
    </source>
</evidence>
<dbReference type="Gene3D" id="1.10.506.10">
    <property type="entry name" value="GTPase Activation - p120gap, domain 1"/>
    <property type="match status" value="1"/>
</dbReference>
<dbReference type="GO" id="GO:0051049">
    <property type="term" value="P:regulation of transport"/>
    <property type="evidence" value="ECO:0007669"/>
    <property type="project" value="UniProtKB-ARBA"/>
</dbReference>
<evidence type="ECO:0000256" key="2">
    <source>
        <dbReference type="ARBA" id="ARBA00008489"/>
    </source>
</evidence>
<dbReference type="Proteomes" id="UP000076420">
    <property type="component" value="Unassembled WGS sequence"/>
</dbReference>
<feature type="region of interest" description="Disordered" evidence="7">
    <location>
        <begin position="1065"/>
        <end position="1195"/>
    </location>
</feature>
<dbReference type="PANTHER" id="PTHR23101">
    <property type="entry name" value="RAB GDP/GTP EXCHANGE FACTOR"/>
    <property type="match status" value="1"/>
</dbReference>
<keyword evidence="4" id="KW-0254">Endocytosis</keyword>
<dbReference type="GO" id="GO:0006897">
    <property type="term" value="P:endocytosis"/>
    <property type="evidence" value="ECO:0007669"/>
    <property type="project" value="UniProtKB-KW"/>
</dbReference>
<dbReference type="STRING" id="6526.A0A2C9JT14"/>
<dbReference type="VEuPathDB" id="VectorBase:BGLAX_040034"/>
<evidence type="ECO:0000256" key="4">
    <source>
        <dbReference type="ARBA" id="ARBA00022583"/>
    </source>
</evidence>
<feature type="compositionally biased region" description="Polar residues" evidence="7">
    <location>
        <begin position="822"/>
        <end position="832"/>
    </location>
</feature>